<dbReference type="EMBL" id="SMMG02000003">
    <property type="protein sequence ID" value="KAA3479826.1"/>
    <property type="molecule type" value="Genomic_DNA"/>
</dbReference>
<accession>A0A5B6WEV2</accession>
<evidence type="ECO:0000313" key="1">
    <source>
        <dbReference type="EMBL" id="KAA3479826.1"/>
    </source>
</evidence>
<sequence>MHYCNVNHYRASKRVLRYIKGTLNHGVKFVKTEKIKLLRYSESDWVGSTENMKNTSCYFFTLGLSVFCWNSKNSQDQLIDILTKPLGKMRFEKLCYDIGVQNMEVKEEYCKVTLHVIMSLEHKSMSSLNLQVHQDCKLTKLGMTLKLQLCLASPCL</sequence>
<proteinExistence type="predicted"/>
<organism evidence="1 2">
    <name type="scientific">Gossypium australe</name>
    <dbReference type="NCBI Taxonomy" id="47621"/>
    <lineage>
        <taxon>Eukaryota</taxon>
        <taxon>Viridiplantae</taxon>
        <taxon>Streptophyta</taxon>
        <taxon>Embryophyta</taxon>
        <taxon>Tracheophyta</taxon>
        <taxon>Spermatophyta</taxon>
        <taxon>Magnoliopsida</taxon>
        <taxon>eudicotyledons</taxon>
        <taxon>Gunneridae</taxon>
        <taxon>Pentapetalae</taxon>
        <taxon>rosids</taxon>
        <taxon>malvids</taxon>
        <taxon>Malvales</taxon>
        <taxon>Malvaceae</taxon>
        <taxon>Malvoideae</taxon>
        <taxon>Gossypium</taxon>
    </lineage>
</organism>
<dbReference type="PANTHER" id="PTHR11439:SF503">
    <property type="entry name" value="CYSTEINE-RICH RLK (RECEPTOR-LIKE PROTEIN KINASE) 8"/>
    <property type="match status" value="1"/>
</dbReference>
<gene>
    <name evidence="1" type="ORF">EPI10_020307</name>
</gene>
<reference evidence="2" key="1">
    <citation type="journal article" date="2019" name="Plant Biotechnol. J.">
        <title>Genome sequencing of the Australian wild diploid species Gossypium australe highlights disease resistance and delayed gland morphogenesis.</title>
        <authorList>
            <person name="Cai Y."/>
            <person name="Cai X."/>
            <person name="Wang Q."/>
            <person name="Wang P."/>
            <person name="Zhang Y."/>
            <person name="Cai C."/>
            <person name="Xu Y."/>
            <person name="Wang K."/>
            <person name="Zhou Z."/>
            <person name="Wang C."/>
            <person name="Geng S."/>
            <person name="Li B."/>
            <person name="Dong Q."/>
            <person name="Hou Y."/>
            <person name="Wang H."/>
            <person name="Ai P."/>
            <person name="Liu Z."/>
            <person name="Yi F."/>
            <person name="Sun M."/>
            <person name="An G."/>
            <person name="Cheng J."/>
            <person name="Zhang Y."/>
            <person name="Shi Q."/>
            <person name="Xie Y."/>
            <person name="Shi X."/>
            <person name="Chang Y."/>
            <person name="Huang F."/>
            <person name="Chen Y."/>
            <person name="Hong S."/>
            <person name="Mi L."/>
            <person name="Sun Q."/>
            <person name="Zhang L."/>
            <person name="Zhou B."/>
            <person name="Peng R."/>
            <person name="Zhang X."/>
            <person name="Liu F."/>
        </authorList>
    </citation>
    <scope>NUCLEOTIDE SEQUENCE [LARGE SCALE GENOMIC DNA]</scope>
    <source>
        <strain evidence="2">cv. PA1801</strain>
    </source>
</reference>
<comment type="caution">
    <text evidence="1">The sequence shown here is derived from an EMBL/GenBank/DDBJ whole genome shotgun (WGS) entry which is preliminary data.</text>
</comment>
<dbReference type="PANTHER" id="PTHR11439">
    <property type="entry name" value="GAG-POL-RELATED RETROTRANSPOSON"/>
    <property type="match status" value="1"/>
</dbReference>
<dbReference type="Proteomes" id="UP000325315">
    <property type="component" value="Unassembled WGS sequence"/>
</dbReference>
<keyword evidence="2" id="KW-1185">Reference proteome</keyword>
<protein>
    <submittedName>
        <fullName evidence="1">Uncharacterized protein</fullName>
    </submittedName>
</protein>
<evidence type="ECO:0000313" key="2">
    <source>
        <dbReference type="Proteomes" id="UP000325315"/>
    </source>
</evidence>
<dbReference type="AlphaFoldDB" id="A0A5B6WEV2"/>
<dbReference type="OrthoDB" id="1435454at2759"/>
<name>A0A5B6WEV2_9ROSI</name>